<dbReference type="Pfam" id="PF24916">
    <property type="entry name" value="HEAT_GCN1_fung"/>
    <property type="match status" value="1"/>
</dbReference>
<feature type="domain" description="TOG" evidence="4">
    <location>
        <begin position="1631"/>
        <end position="1885"/>
    </location>
</feature>
<sequence>MSDLSSIEKDLFLLSHKDKLNSLKKIKQNLQNYDLTKVQNLILKNFDKLLLNDIVKIANDILLSSINLNNDNFNEIFVKIFVITKSLKTTSLDDLLILSNWIYLISNKYSNNKDFKLDDLISSQLNIIHGIYNQIVIKQHKLRIRDSIINSIVKTFQNFSNDQISNSINFSINSNKSNSIDSISSFIGYLSINHEFDKNDKDLILNYYLTTVLNNKSQLMNPLALSPFFIKNLTQDLLKDQIIPAFEKAIIRSSESSLINLSNLFQSIHAKLDLVEIIINSKLLTQLISSYKSSKESVRDLAFVVLTNGLKSQTTEENLIKIVDEFNKTLKTISSTDQKVLFFKTLAIITIEYPSVSNKIVESLSSLVSKDQNEISLNEALNSLFIHFTALLSNFDKSRVNINEIIIKGLKDPKLQLRKLWYLNLGSQLLTIERNDSTIAFLKEIYPVTKLSFDEIISNPTNNIKGIIIPYVVLKISELINDKEESDLFIKAFEDNEKLPSILRSNRVYSKFTTVEEKTWFIIALLSSSKYLEQSNVQFGKSFINFILLKDSNFELIKFNLNSLKSAYGLNQKHVGDSIILAIDDYLLKSNETNEYGNDYDFSRLNSIVNTVFEINGLNQDILIDQLQKLIISTHHKYFTHSWISIILKNNLDPGFIVKANYFEIFNQIVDLLLKSNDQVHSSGLFKAMTQAISTLAFIDPSQVSILIKDLIHQDLSQLSKHPITLEDIEIWKGNEGELVVNVLESKKKKNEDKNSKDYETRKWEENLKKELLSKNKLTKKLTKEEQALVNEQLVKESSIRLEIQRVYNSLNRSIGLIQSLSDFESIDNGKSNWVPVSINGLLEIISNKVSSHLIGSSATQTFLTLSKVCSPKLGNMKTFVGIATLRVQNIGELNESLKEEDLLDLISRVLFRVKFLSGQQPFDLYTLVYLLPLLSKVLEQGKLVSIKNSKKPVTNSEFVEEDKEEEHLLLAIEIITNHAEEFKNPAIPRDQIINVLLSLLSLPSKAKLAKECLLTLCQYISIDFSDDDLRVLFNGLLSSDVFVRNTVLEALDQEFDLTDLKYSNEIWIACHDNDETNSELGLTIWEENKFELSQNSIQSLYAYLGNSDGGLRLSVARAIADSIFAKANQPESFSIILNELLELYSEKARPPEPILDEFGLVIKSSQDQKDVWEPRSGIAIVLKLVSTLFTTETLVSNFINFAIDNKALGDQEITVAEEFKEAAIEVIGAHGKENVENLILIFEAALSAKKSAEKSDEVIKENVVVLYGSLAKHLSSEDSRLSTITDRLLKTLETPSEKVQTAISDVIAPLVPLFRDKVEFYINQLFKSLFAAPTVSRRRGAAFGISGLTKGYGIAALSEFDIIRNLSDAADDKKDPKRREAVSVTFECLSISLGKFFEPYVIEIIPILLKSLGDAVPEVRDATARAAKVIMAKTTGFGVKKLIPLAIENLDEISWRSKKGSVELLGSMAYLDPAQLSASLSTIVPEIVGVLNDSHKEVRKAADQSLKNFGDVIRNPEIQQLVPTLIRAIGDPTKHTEEALDSLIKTQFVHYIDGPSLALIIHVIHRGMRDRSANTKRKACQIVGNMAILVDTKDLLQYLHQLIAELEIAIVDPVPNTRATAARALGALVEKLGEEQFPDLISKLLDTLGDESKAGDRLGSAQALSEVISGIGIRKLDELLPIILKGATNSRASTREGFLPLLLFLPVCFGSQFAPYISQIIPAILNGLADTDEAIRGTALKAGRLLVKNYAVKAVNLLLPELEKGLLDVNFRIRLSSVELTGDLLYQITGISGKAELDEDSEFSNNVNAQLVEVLGSERRDKILSLLFVCRSDTSVLVRNAAIDIWKSLVANTPRTVKEILPALVTIIARSLASQDEAQRTIAAQTLGELVRRAGANSMSQILPSLQESVHSSDSAAKQGVCIAIKELIESTSNDTVVAYQEIFVDIIRSTLIDSSSSVREASANAFDSFQDVVGKVAVDEIMPFLLNLLQSSDSENALSALQEIMTTKSEVIFPILIPTLLQSPIDAFRARALGSMAEVAGKALYKRLSTVINTLVEELIGNSNKETVEELKDTFNKIVLSIDDDGMHALLQQLLSLIRHEDSKKRAVAYERLGPFFAETRLDYSPYTQDIATQCILSLEDKDPEVVKSDIIALTSLVKQQSKESLERLVKSSKQALQITGVAGQDLYGFTLPKGPNSVLPIFLHGLMYGSSDLRETSALAIADIVSKTPATALKPLVTIITGPLIRVIGERFNSDIKAAILYALNIIFEKIPQFLRPFIPQLQRTFVKSLSDASNETLRLRAAKAFGTLIQYQPRVDPLVNELVAGAKTAESPGVKTAMLKALLEVITKAGEKLSESSKTSILNLVEEEILEADEKLVVAYAKLVGSLSRILTSKEAQQILKTKVLEQSNEESSKFSILTLNSFLKDSPVHIFNTGLLPSISQTLIDGLSSSSAYISDNSTTAIGKLLLLHGKYSSPFNSKQDIDEAFEIPFELQLDLIKQLAISTLKPNSSSLDTRRLSLVVIRTVARQNPNLFKPHYDILVPSVFASVRDVIIPIKLAAEKAYLSVFNLVEDENQDTFTEWVDRLEGSSIDTIIGTTIQLRSIRDYTKRVALRLANVERERIEAGGDAETLYSDRIEDENEIWAVGGVDLSKE</sequence>
<name>A0A9P8P271_9ASCO</name>
<dbReference type="GO" id="GO:0034198">
    <property type="term" value="P:cellular response to amino acid starvation"/>
    <property type="evidence" value="ECO:0007669"/>
    <property type="project" value="TreeGrafter"/>
</dbReference>
<evidence type="ECO:0000256" key="1">
    <source>
        <dbReference type="ARBA" id="ARBA00007366"/>
    </source>
</evidence>
<gene>
    <name evidence="5" type="ORF">WICMUC_005869</name>
</gene>
<dbReference type="Proteomes" id="UP000769528">
    <property type="component" value="Unassembled WGS sequence"/>
</dbReference>
<dbReference type="SUPFAM" id="SSF48371">
    <property type="entry name" value="ARM repeat"/>
    <property type="match status" value="3"/>
</dbReference>
<dbReference type="InterPro" id="IPR056810">
    <property type="entry name" value="GNC1-like_N"/>
</dbReference>
<keyword evidence="2" id="KW-0677">Repeat</keyword>
<evidence type="ECO:0000256" key="3">
    <source>
        <dbReference type="PROSITE-ProRule" id="PRU00103"/>
    </source>
</evidence>
<feature type="repeat" description="HEAT" evidence="3">
    <location>
        <begin position="1484"/>
        <end position="1522"/>
    </location>
</feature>
<dbReference type="InterPro" id="IPR057546">
    <property type="entry name" value="HEAT_GCN1"/>
</dbReference>
<dbReference type="OrthoDB" id="5148094at2759"/>
<dbReference type="Pfam" id="PF24987">
    <property type="entry name" value="HEAT_EF3_N"/>
    <property type="match status" value="1"/>
</dbReference>
<comment type="caution">
    <text evidence="5">The sequence shown here is derived from an EMBL/GenBank/DDBJ whole genome shotgun (WGS) entry which is preliminary data.</text>
</comment>
<dbReference type="PANTHER" id="PTHR23346:SF7">
    <property type="entry name" value="STALLED RIBOSOME SENSOR GCN1"/>
    <property type="match status" value="1"/>
</dbReference>
<dbReference type="Pfam" id="PF24984">
    <property type="entry name" value="HEAT_EF3_GNC1"/>
    <property type="match status" value="1"/>
</dbReference>
<dbReference type="InterPro" id="IPR034085">
    <property type="entry name" value="TOG"/>
</dbReference>
<dbReference type="GO" id="GO:0005829">
    <property type="term" value="C:cytosol"/>
    <property type="evidence" value="ECO:0007669"/>
    <property type="project" value="TreeGrafter"/>
</dbReference>
<evidence type="ECO:0000313" key="6">
    <source>
        <dbReference type="Proteomes" id="UP000769528"/>
    </source>
</evidence>
<organism evidence="5 6">
    <name type="scientific">Wickerhamomyces mucosus</name>
    <dbReference type="NCBI Taxonomy" id="1378264"/>
    <lineage>
        <taxon>Eukaryota</taxon>
        <taxon>Fungi</taxon>
        <taxon>Dikarya</taxon>
        <taxon>Ascomycota</taxon>
        <taxon>Saccharomycotina</taxon>
        <taxon>Saccharomycetes</taxon>
        <taxon>Phaffomycetales</taxon>
        <taxon>Wickerhamomycetaceae</taxon>
        <taxon>Wickerhamomyces</taxon>
    </lineage>
</organism>
<dbReference type="PANTHER" id="PTHR23346">
    <property type="entry name" value="TRANSLATIONAL ACTIVATOR GCN1-RELATED"/>
    <property type="match status" value="1"/>
</dbReference>
<dbReference type="Pfam" id="PF24993">
    <property type="entry name" value="GNC1_N"/>
    <property type="match status" value="1"/>
</dbReference>
<dbReference type="Gene3D" id="1.25.10.10">
    <property type="entry name" value="Leucine-rich Repeat Variant"/>
    <property type="match status" value="4"/>
</dbReference>
<evidence type="ECO:0000259" key="4">
    <source>
        <dbReference type="SMART" id="SM01349"/>
    </source>
</evidence>
<keyword evidence="6" id="KW-1185">Reference proteome</keyword>
<reference evidence="5" key="2">
    <citation type="submission" date="2021-01" db="EMBL/GenBank/DDBJ databases">
        <authorList>
            <person name="Schikora-Tamarit M.A."/>
        </authorList>
    </citation>
    <scope>NUCLEOTIDE SEQUENCE</scope>
    <source>
        <strain evidence="5">CBS6341</strain>
    </source>
</reference>
<dbReference type="GO" id="GO:0019887">
    <property type="term" value="F:protein kinase regulator activity"/>
    <property type="evidence" value="ECO:0007669"/>
    <property type="project" value="TreeGrafter"/>
</dbReference>
<dbReference type="InterPro" id="IPR022716">
    <property type="entry name" value="Gcn1_N"/>
</dbReference>
<dbReference type="InterPro" id="IPR021133">
    <property type="entry name" value="HEAT_type_2"/>
</dbReference>
<dbReference type="SMART" id="SM01349">
    <property type="entry name" value="TOG"/>
    <property type="match status" value="2"/>
</dbReference>
<dbReference type="PROSITE" id="PS50077">
    <property type="entry name" value="HEAT_REPEAT"/>
    <property type="match status" value="2"/>
</dbReference>
<reference evidence="5" key="1">
    <citation type="journal article" date="2021" name="Open Biol.">
        <title>Shared evolutionary footprints suggest mitochondrial oxidative damage underlies multiple complex I losses in fungi.</title>
        <authorList>
            <person name="Schikora-Tamarit M.A."/>
            <person name="Marcet-Houben M."/>
            <person name="Nosek J."/>
            <person name="Gabaldon T."/>
        </authorList>
    </citation>
    <scope>NUCLEOTIDE SEQUENCE</scope>
    <source>
        <strain evidence="5">CBS6341</strain>
    </source>
</reference>
<feature type="repeat" description="HEAT" evidence="3">
    <location>
        <begin position="1603"/>
        <end position="1641"/>
    </location>
</feature>
<evidence type="ECO:0000313" key="5">
    <source>
        <dbReference type="EMBL" id="KAH3663930.1"/>
    </source>
</evidence>
<proteinExistence type="inferred from homology"/>
<comment type="similarity">
    <text evidence="1">Belongs to the GCN1 family.</text>
</comment>
<dbReference type="Pfam" id="PF25801">
    <property type="entry name" value="HEAT_GCN1_C_2"/>
    <property type="match status" value="1"/>
</dbReference>
<accession>A0A9P8P271</accession>
<dbReference type="EMBL" id="JAEUBF010001524">
    <property type="protein sequence ID" value="KAH3663930.1"/>
    <property type="molecule type" value="Genomic_DNA"/>
</dbReference>
<dbReference type="InterPro" id="IPR056809">
    <property type="entry name" value="HEAT_GCN1_fung"/>
</dbReference>
<dbReference type="InterPro" id="IPR011989">
    <property type="entry name" value="ARM-like"/>
</dbReference>
<evidence type="ECO:0000256" key="2">
    <source>
        <dbReference type="ARBA" id="ARBA00022737"/>
    </source>
</evidence>
<protein>
    <recommendedName>
        <fullName evidence="4">TOG domain-containing protein</fullName>
    </recommendedName>
</protein>
<dbReference type="Pfam" id="PF12074">
    <property type="entry name" value="Gcn1_N"/>
    <property type="match status" value="1"/>
</dbReference>
<dbReference type="InterPro" id="IPR016024">
    <property type="entry name" value="ARM-type_fold"/>
</dbReference>
<dbReference type="Pfam" id="PF23271">
    <property type="entry name" value="HEAT_GCN1"/>
    <property type="match status" value="1"/>
</dbReference>
<feature type="domain" description="TOG" evidence="4">
    <location>
        <begin position="1310"/>
        <end position="1543"/>
    </location>
</feature>
<dbReference type="GO" id="GO:0006417">
    <property type="term" value="P:regulation of translation"/>
    <property type="evidence" value="ECO:0007669"/>
    <property type="project" value="TreeGrafter"/>
</dbReference>